<dbReference type="RefSeq" id="WP_006880074.1">
    <property type="nucleotide sequence ID" value="NZ_AEVS01000075.1"/>
</dbReference>
<keyword evidence="2" id="KW-1185">Reference proteome</keyword>
<sequence>MDNLIKTEGHWQQGKPAIKHNGVWRFAKRVFHKVNAQWVLTYNRKLVIDISTNQVNYNLFSALSNIVPDVEEIEVNIHSSVVISSRSSAVSAFNVGNAFTGKNVVINNWGSIIGKGGKGGKGGIGNTRGGHGGAGGTALYVRTANPLILHNHGRILGGGGGGAGGSAFSSPGSAVSFEGAGGGGGGGAGGGEGSTGGRKDYAVAGRGGNGSLESYGSGGAPFILKGKQTLVWGVRGGRGGRHGEAGQSTARFSASWGNKGLVRPSGASGGRGGYAIDGQSKVMILFTGAFAGAQVN</sequence>
<dbReference type="Proteomes" id="UP000004371">
    <property type="component" value="Unassembled WGS sequence"/>
</dbReference>
<accession>E8LW50</accession>
<dbReference type="EMBL" id="AEVS01000075">
    <property type="protein sequence ID" value="EGA65104.1"/>
    <property type="molecule type" value="Genomic_DNA"/>
</dbReference>
<evidence type="ECO:0000313" key="2">
    <source>
        <dbReference type="Proteomes" id="UP000004371"/>
    </source>
</evidence>
<gene>
    <name evidence="1" type="ORF">VIBR0546_09167</name>
</gene>
<organism evidence="1 2">
    <name type="scientific">Vibrio brasiliensis LMG 20546</name>
    <dbReference type="NCBI Taxonomy" id="945543"/>
    <lineage>
        <taxon>Bacteria</taxon>
        <taxon>Pseudomonadati</taxon>
        <taxon>Pseudomonadota</taxon>
        <taxon>Gammaproteobacteria</taxon>
        <taxon>Vibrionales</taxon>
        <taxon>Vibrionaceae</taxon>
        <taxon>Vibrio</taxon>
        <taxon>Vibrio oreintalis group</taxon>
    </lineage>
</organism>
<comment type="caution">
    <text evidence="1">The sequence shown here is derived from an EMBL/GenBank/DDBJ whole genome shotgun (WGS) entry which is preliminary data.</text>
</comment>
<dbReference type="STRING" id="945543.VIBR0546_09167"/>
<proteinExistence type="predicted"/>
<reference evidence="1 2" key="1">
    <citation type="journal article" date="2012" name="Int. J. Syst. Evol. Microbiol.">
        <title>Vibrio caribbeanicus sp. nov., isolated from the marine sponge Scleritoderma cyanea.</title>
        <authorList>
            <person name="Hoffmann M."/>
            <person name="Monday S.R."/>
            <person name="Allard M.W."/>
            <person name="Strain E.A."/>
            <person name="Whittaker P."/>
            <person name="Naum M."/>
            <person name="McCarthy P.J."/>
            <person name="Lopez J.V."/>
            <person name="Fischer M."/>
            <person name="Brown E.W."/>
        </authorList>
    </citation>
    <scope>NUCLEOTIDE SEQUENCE [LARGE SCALE GENOMIC DNA]</scope>
    <source>
        <strain evidence="1 2">LMG 20546</strain>
    </source>
</reference>
<evidence type="ECO:0008006" key="3">
    <source>
        <dbReference type="Google" id="ProtNLM"/>
    </source>
</evidence>
<dbReference type="AlphaFoldDB" id="E8LW50"/>
<evidence type="ECO:0000313" key="1">
    <source>
        <dbReference type="EMBL" id="EGA65104.1"/>
    </source>
</evidence>
<protein>
    <recommendedName>
        <fullName evidence="3">PE-PGRS family protein</fullName>
    </recommendedName>
</protein>
<name>E8LW50_9VIBR</name>